<name>A0A921YUC5_MANSE</name>
<accession>A0A921YUC5</accession>
<reference evidence="3" key="2">
    <citation type="submission" date="2020-12" db="EMBL/GenBank/DDBJ databases">
        <authorList>
            <person name="Kanost M."/>
        </authorList>
    </citation>
    <scope>NUCLEOTIDE SEQUENCE</scope>
</reference>
<comment type="caution">
    <text evidence="3">The sequence shown here is derived from an EMBL/GenBank/DDBJ whole genome shotgun (WGS) entry which is preliminary data.</text>
</comment>
<feature type="compositionally biased region" description="Basic and acidic residues" evidence="1">
    <location>
        <begin position="311"/>
        <end position="331"/>
    </location>
</feature>
<feature type="signal peptide" evidence="2">
    <location>
        <begin position="1"/>
        <end position="17"/>
    </location>
</feature>
<feature type="region of interest" description="Disordered" evidence="1">
    <location>
        <begin position="204"/>
        <end position="251"/>
    </location>
</feature>
<evidence type="ECO:0000313" key="4">
    <source>
        <dbReference type="Proteomes" id="UP000791440"/>
    </source>
</evidence>
<feature type="chain" id="PRO_5037771612" evidence="2">
    <location>
        <begin position="18"/>
        <end position="363"/>
    </location>
</feature>
<dbReference type="Pfam" id="PF16009">
    <property type="entry name" value="DUF4779"/>
    <property type="match status" value="1"/>
</dbReference>
<dbReference type="Proteomes" id="UP000791440">
    <property type="component" value="Unassembled WGS sequence"/>
</dbReference>
<feature type="region of interest" description="Disordered" evidence="1">
    <location>
        <begin position="280"/>
        <end position="363"/>
    </location>
</feature>
<protein>
    <submittedName>
        <fullName evidence="3">Uncharacterized protein</fullName>
    </submittedName>
</protein>
<feature type="compositionally biased region" description="Basic and acidic residues" evidence="1">
    <location>
        <begin position="280"/>
        <end position="300"/>
    </location>
</feature>
<gene>
    <name evidence="3" type="ORF">O3G_MSEX003967</name>
</gene>
<evidence type="ECO:0000313" key="3">
    <source>
        <dbReference type="EMBL" id="KAG6445523.1"/>
    </source>
</evidence>
<dbReference type="AlphaFoldDB" id="A0A921YUC5"/>
<feature type="compositionally biased region" description="Basic and acidic residues" evidence="1">
    <location>
        <begin position="341"/>
        <end position="353"/>
    </location>
</feature>
<sequence length="363" mass="40269">MARTVASVIFLVVCAACMEMRETVERMVMVRTTGSDLQPAATGYIYKKGTDGPASVIQMGESEVMEHLSKLYEKPQAYKAHANVALGPVKEDESKEASEASESYIKPVVEKQEEDNEKVDGIADEDYGKMFDYAAHYDDYKKSFDDYLHRLGSFKDGLYKEQGGGKDYGSEGHHEYGDKGYKGFQIIHHYGKGGAGDYHAEKHASFASSEKGGKKKHHDEADEQGKEYAEGKGYKGGDHGHKESHSKGEEVKGYHNVYNKNVYKQDHDFYDKEDKKGGFYKHGDDYENHGNEKGGHEKGGSHKSGHNEGGYGKDEHIEKQSGENQSKEHSAESGGNSGLHKRGDFGAKGEDYGGKSYGYEVKH</sequence>
<keyword evidence="2" id="KW-0732">Signal</keyword>
<feature type="compositionally biased region" description="Basic and acidic residues" evidence="1">
    <location>
        <begin position="218"/>
        <end position="251"/>
    </location>
</feature>
<proteinExistence type="predicted"/>
<organism evidence="3 4">
    <name type="scientific">Manduca sexta</name>
    <name type="common">Tobacco hawkmoth</name>
    <name type="synonym">Tobacco hornworm</name>
    <dbReference type="NCBI Taxonomy" id="7130"/>
    <lineage>
        <taxon>Eukaryota</taxon>
        <taxon>Metazoa</taxon>
        <taxon>Ecdysozoa</taxon>
        <taxon>Arthropoda</taxon>
        <taxon>Hexapoda</taxon>
        <taxon>Insecta</taxon>
        <taxon>Pterygota</taxon>
        <taxon>Neoptera</taxon>
        <taxon>Endopterygota</taxon>
        <taxon>Lepidoptera</taxon>
        <taxon>Glossata</taxon>
        <taxon>Ditrysia</taxon>
        <taxon>Bombycoidea</taxon>
        <taxon>Sphingidae</taxon>
        <taxon>Sphinginae</taxon>
        <taxon>Sphingini</taxon>
        <taxon>Manduca</taxon>
    </lineage>
</organism>
<evidence type="ECO:0000256" key="1">
    <source>
        <dbReference type="SAM" id="MobiDB-lite"/>
    </source>
</evidence>
<keyword evidence="4" id="KW-1185">Reference proteome</keyword>
<evidence type="ECO:0000256" key="2">
    <source>
        <dbReference type="SAM" id="SignalP"/>
    </source>
</evidence>
<reference evidence="3" key="1">
    <citation type="journal article" date="2016" name="Insect Biochem. Mol. Biol.">
        <title>Multifaceted biological insights from a draft genome sequence of the tobacco hornworm moth, Manduca sexta.</title>
        <authorList>
            <person name="Kanost M.R."/>
            <person name="Arrese E.L."/>
            <person name="Cao X."/>
            <person name="Chen Y.R."/>
            <person name="Chellapilla S."/>
            <person name="Goldsmith M.R."/>
            <person name="Grosse-Wilde E."/>
            <person name="Heckel D.G."/>
            <person name="Herndon N."/>
            <person name="Jiang H."/>
            <person name="Papanicolaou A."/>
            <person name="Qu J."/>
            <person name="Soulages J.L."/>
            <person name="Vogel H."/>
            <person name="Walters J."/>
            <person name="Waterhouse R.M."/>
            <person name="Ahn S.J."/>
            <person name="Almeida F.C."/>
            <person name="An C."/>
            <person name="Aqrawi P."/>
            <person name="Bretschneider A."/>
            <person name="Bryant W.B."/>
            <person name="Bucks S."/>
            <person name="Chao H."/>
            <person name="Chevignon G."/>
            <person name="Christen J.M."/>
            <person name="Clarke D.F."/>
            <person name="Dittmer N.T."/>
            <person name="Ferguson L.C.F."/>
            <person name="Garavelou S."/>
            <person name="Gordon K.H.J."/>
            <person name="Gunaratna R.T."/>
            <person name="Han Y."/>
            <person name="Hauser F."/>
            <person name="He Y."/>
            <person name="Heidel-Fischer H."/>
            <person name="Hirsh A."/>
            <person name="Hu Y."/>
            <person name="Jiang H."/>
            <person name="Kalra D."/>
            <person name="Klinner C."/>
            <person name="Konig C."/>
            <person name="Kovar C."/>
            <person name="Kroll A.R."/>
            <person name="Kuwar S.S."/>
            <person name="Lee S.L."/>
            <person name="Lehman R."/>
            <person name="Li K."/>
            <person name="Li Z."/>
            <person name="Liang H."/>
            <person name="Lovelace S."/>
            <person name="Lu Z."/>
            <person name="Mansfield J.H."/>
            <person name="McCulloch K.J."/>
            <person name="Mathew T."/>
            <person name="Morton B."/>
            <person name="Muzny D.M."/>
            <person name="Neunemann D."/>
            <person name="Ongeri F."/>
            <person name="Pauchet Y."/>
            <person name="Pu L.L."/>
            <person name="Pyrousis I."/>
            <person name="Rao X.J."/>
            <person name="Redding A."/>
            <person name="Roesel C."/>
            <person name="Sanchez-Gracia A."/>
            <person name="Schaack S."/>
            <person name="Shukla A."/>
            <person name="Tetreau G."/>
            <person name="Wang Y."/>
            <person name="Xiong G.H."/>
            <person name="Traut W."/>
            <person name="Walsh T.K."/>
            <person name="Worley K.C."/>
            <person name="Wu D."/>
            <person name="Wu W."/>
            <person name="Wu Y.Q."/>
            <person name="Zhang X."/>
            <person name="Zou Z."/>
            <person name="Zucker H."/>
            <person name="Briscoe A.D."/>
            <person name="Burmester T."/>
            <person name="Clem R.J."/>
            <person name="Feyereisen R."/>
            <person name="Grimmelikhuijzen C.J.P."/>
            <person name="Hamodrakas S.J."/>
            <person name="Hansson B.S."/>
            <person name="Huguet E."/>
            <person name="Jermiin L.S."/>
            <person name="Lan Q."/>
            <person name="Lehman H.K."/>
            <person name="Lorenzen M."/>
            <person name="Merzendorfer H."/>
            <person name="Michalopoulos I."/>
            <person name="Morton D.B."/>
            <person name="Muthukrishnan S."/>
            <person name="Oakeshott J.G."/>
            <person name="Palmer W."/>
            <person name="Park Y."/>
            <person name="Passarelli A.L."/>
            <person name="Rozas J."/>
            <person name="Schwartz L.M."/>
            <person name="Smith W."/>
            <person name="Southgate A."/>
            <person name="Vilcinskas A."/>
            <person name="Vogt R."/>
            <person name="Wang P."/>
            <person name="Werren J."/>
            <person name="Yu X.Q."/>
            <person name="Zhou J.J."/>
            <person name="Brown S.J."/>
            <person name="Scherer S.E."/>
            <person name="Richards S."/>
            <person name="Blissard G.W."/>
        </authorList>
    </citation>
    <scope>NUCLEOTIDE SEQUENCE</scope>
</reference>
<dbReference type="EMBL" id="JH668322">
    <property type="protein sequence ID" value="KAG6445523.1"/>
    <property type="molecule type" value="Genomic_DNA"/>
</dbReference>
<dbReference type="InterPro" id="IPR031959">
    <property type="entry name" value="DUF4779"/>
</dbReference>